<dbReference type="InterPro" id="IPR007176">
    <property type="entry name" value="DUF365"/>
</dbReference>
<protein>
    <recommendedName>
        <fullName evidence="3">RNA-binding protein with PUA-like domain</fullName>
    </recommendedName>
</protein>
<organism evidence="1 2">
    <name type="scientific">Methanothermobacter defluvii</name>
    <dbReference type="NCBI Taxonomy" id="49339"/>
    <lineage>
        <taxon>Archaea</taxon>
        <taxon>Methanobacteriati</taxon>
        <taxon>Methanobacteriota</taxon>
        <taxon>Methanomada group</taxon>
        <taxon>Methanobacteria</taxon>
        <taxon>Methanobacteriales</taxon>
        <taxon>Methanobacteriaceae</taxon>
        <taxon>Methanothermobacter</taxon>
    </lineage>
</organism>
<dbReference type="Proteomes" id="UP000256864">
    <property type="component" value="Unassembled WGS sequence"/>
</dbReference>
<evidence type="ECO:0000313" key="1">
    <source>
        <dbReference type="EMBL" id="REE28460.1"/>
    </source>
</evidence>
<dbReference type="SUPFAM" id="SSF88697">
    <property type="entry name" value="PUA domain-like"/>
    <property type="match status" value="1"/>
</dbReference>
<dbReference type="InterPro" id="IPR015947">
    <property type="entry name" value="PUA-like_sf"/>
</dbReference>
<proteinExistence type="predicted"/>
<dbReference type="EMBL" id="QREL01000001">
    <property type="protein sequence ID" value="REE28460.1"/>
    <property type="molecule type" value="Genomic_DNA"/>
</dbReference>
<evidence type="ECO:0008006" key="3">
    <source>
        <dbReference type="Google" id="ProtNLM"/>
    </source>
</evidence>
<dbReference type="Gene3D" id="2.30.130.30">
    <property type="entry name" value="Hypothetical protein"/>
    <property type="match status" value="1"/>
</dbReference>
<evidence type="ECO:0000313" key="2">
    <source>
        <dbReference type="Proteomes" id="UP000256864"/>
    </source>
</evidence>
<gene>
    <name evidence="1" type="ORF">C7452_0471</name>
</gene>
<dbReference type="AlphaFoldDB" id="A0A371NER2"/>
<dbReference type="RefSeq" id="WP_074359221.1">
    <property type="nucleotide sequence ID" value="NZ_QREL01000001.1"/>
</dbReference>
<comment type="caution">
    <text evidence="1">The sequence shown here is derived from an EMBL/GenBank/DDBJ whole genome shotgun (WGS) entry which is preliminary data.</text>
</comment>
<keyword evidence="2" id="KW-1185">Reference proteome</keyword>
<reference evidence="1 2" key="1">
    <citation type="submission" date="2018-07" db="EMBL/GenBank/DDBJ databases">
        <title>Genomic Encyclopedia of Type Strains, Phase IV (KMG-IV): sequencing the most valuable type-strain genomes for metagenomic binning, comparative biology and taxonomic classification.</title>
        <authorList>
            <person name="Goeker M."/>
        </authorList>
    </citation>
    <scope>NUCLEOTIDE SEQUENCE [LARGE SCALE GENOMIC DNA]</scope>
    <source>
        <strain evidence="1 2">DSM 7466</strain>
    </source>
</reference>
<dbReference type="SMR" id="A0A371NER2"/>
<name>A0A371NER2_9EURY</name>
<dbReference type="Pfam" id="PF04033">
    <property type="entry name" value="DUF365"/>
    <property type="match status" value="1"/>
</dbReference>
<dbReference type="GeneID" id="301442636"/>
<sequence>MIIKGVTHPVPTEYAKRIYDEGKDVFVCKPYLGRVSPGDKFVIYESHGAKAYTGWADIVSIQKMPKRKIISEYGERLMLTEDEFRDYSRDRKEMTIIEFKNFEKFRAPVKPKRFISIGGKYIREDEYKMVEENRG</sequence>
<accession>A0A371NER2</accession>